<organism evidence="1 2">
    <name type="scientific">Microthyrium microscopicum</name>
    <dbReference type="NCBI Taxonomy" id="703497"/>
    <lineage>
        <taxon>Eukaryota</taxon>
        <taxon>Fungi</taxon>
        <taxon>Dikarya</taxon>
        <taxon>Ascomycota</taxon>
        <taxon>Pezizomycotina</taxon>
        <taxon>Dothideomycetes</taxon>
        <taxon>Dothideomycetes incertae sedis</taxon>
        <taxon>Microthyriales</taxon>
        <taxon>Microthyriaceae</taxon>
        <taxon>Microthyrium</taxon>
    </lineage>
</organism>
<evidence type="ECO:0000313" key="2">
    <source>
        <dbReference type="Proteomes" id="UP000799302"/>
    </source>
</evidence>
<evidence type="ECO:0000313" key="1">
    <source>
        <dbReference type="EMBL" id="KAF2666469.1"/>
    </source>
</evidence>
<keyword evidence="2" id="KW-1185">Reference proteome</keyword>
<name>A0A6A6U2F4_9PEZI</name>
<dbReference type="EMBL" id="MU004239">
    <property type="protein sequence ID" value="KAF2666469.1"/>
    <property type="molecule type" value="Genomic_DNA"/>
</dbReference>
<reference evidence="1" key="1">
    <citation type="journal article" date="2020" name="Stud. Mycol.">
        <title>101 Dothideomycetes genomes: a test case for predicting lifestyles and emergence of pathogens.</title>
        <authorList>
            <person name="Haridas S."/>
            <person name="Albert R."/>
            <person name="Binder M."/>
            <person name="Bloem J."/>
            <person name="Labutti K."/>
            <person name="Salamov A."/>
            <person name="Andreopoulos B."/>
            <person name="Baker S."/>
            <person name="Barry K."/>
            <person name="Bills G."/>
            <person name="Bluhm B."/>
            <person name="Cannon C."/>
            <person name="Castanera R."/>
            <person name="Culley D."/>
            <person name="Daum C."/>
            <person name="Ezra D."/>
            <person name="Gonzalez J."/>
            <person name="Henrissat B."/>
            <person name="Kuo A."/>
            <person name="Liang C."/>
            <person name="Lipzen A."/>
            <person name="Lutzoni F."/>
            <person name="Magnuson J."/>
            <person name="Mondo S."/>
            <person name="Nolan M."/>
            <person name="Ohm R."/>
            <person name="Pangilinan J."/>
            <person name="Park H.-J."/>
            <person name="Ramirez L."/>
            <person name="Alfaro M."/>
            <person name="Sun H."/>
            <person name="Tritt A."/>
            <person name="Yoshinaga Y."/>
            <person name="Zwiers L.-H."/>
            <person name="Turgeon B."/>
            <person name="Goodwin S."/>
            <person name="Spatafora J."/>
            <person name="Crous P."/>
            <person name="Grigoriev I."/>
        </authorList>
    </citation>
    <scope>NUCLEOTIDE SEQUENCE</scope>
    <source>
        <strain evidence="1">CBS 115976</strain>
    </source>
</reference>
<gene>
    <name evidence="1" type="ORF">BT63DRAFT_428233</name>
</gene>
<dbReference type="AlphaFoldDB" id="A0A6A6U2F4"/>
<accession>A0A6A6U2F4</accession>
<protein>
    <submittedName>
        <fullName evidence="1">Uncharacterized protein</fullName>
    </submittedName>
</protein>
<proteinExistence type="predicted"/>
<sequence length="174" mass="19929">MCWTSSEGLQKQHILAIRIFAHSASKNYTIDDPDYPPGIVIDCDRTAPNALKYCSFLGVAEEAQIRFYKKKEGFYTSGRFQEIFDEWKFFTLAKARDRQHIEDIMSYLKNETLGSIASEKSTGHRASAHVLSEKLQEKTRKAEAEAENSRRLHLEASTTITTVRTRMLTQVGYI</sequence>
<dbReference type="Proteomes" id="UP000799302">
    <property type="component" value="Unassembled WGS sequence"/>
</dbReference>